<protein>
    <submittedName>
        <fullName evidence="2">Uncharacterized protein</fullName>
    </submittedName>
</protein>
<evidence type="ECO:0000313" key="2">
    <source>
        <dbReference type="EMBL" id="CAB4214103.1"/>
    </source>
</evidence>
<name>A0A6J5SJX6_9CAUD</name>
<proteinExistence type="predicted"/>
<dbReference type="EMBL" id="LR797408">
    <property type="protein sequence ID" value="CAB4214103.1"/>
    <property type="molecule type" value="Genomic_DNA"/>
</dbReference>
<organism evidence="2">
    <name type="scientific">uncultured Caudovirales phage</name>
    <dbReference type="NCBI Taxonomy" id="2100421"/>
    <lineage>
        <taxon>Viruses</taxon>
        <taxon>Duplodnaviria</taxon>
        <taxon>Heunggongvirae</taxon>
        <taxon>Uroviricota</taxon>
        <taxon>Caudoviricetes</taxon>
        <taxon>Peduoviridae</taxon>
        <taxon>Maltschvirus</taxon>
        <taxon>Maltschvirus maltsch</taxon>
    </lineage>
</organism>
<sequence length="78" mass="9177">MLIEPGVPMRGYTTRPPKYRFPLAEMEVGDSFFVAYGDMDVKSFLQTSRSLISRFGKSYARKYATRRLEDGFRVWRIE</sequence>
<evidence type="ECO:0000313" key="1">
    <source>
        <dbReference type="EMBL" id="CAB4172578.1"/>
    </source>
</evidence>
<gene>
    <name evidence="2" type="ORF">UFOVP1465_20</name>
    <name evidence="1" type="ORF">UFOVP937_25</name>
</gene>
<dbReference type="EMBL" id="LR796884">
    <property type="protein sequence ID" value="CAB4172578.1"/>
    <property type="molecule type" value="Genomic_DNA"/>
</dbReference>
<accession>A0A6J5SJX6</accession>
<reference evidence="2" key="1">
    <citation type="submission" date="2020-05" db="EMBL/GenBank/DDBJ databases">
        <authorList>
            <person name="Chiriac C."/>
            <person name="Salcher M."/>
            <person name="Ghai R."/>
            <person name="Kavagutti S V."/>
        </authorList>
    </citation>
    <scope>NUCLEOTIDE SEQUENCE</scope>
</reference>